<name>A0AC58SU43_TOBAC</name>
<reference evidence="1" key="1">
    <citation type="journal article" date="2014" name="Nat. Commun.">
        <title>The tobacco genome sequence and its comparison with those of tomato and potato.</title>
        <authorList>
            <person name="Sierro N."/>
            <person name="Battey J.N."/>
            <person name="Ouadi S."/>
            <person name="Bakaher N."/>
            <person name="Bovet L."/>
            <person name="Willig A."/>
            <person name="Goepfert S."/>
            <person name="Peitsch M.C."/>
            <person name="Ivanov N.V."/>
        </authorList>
    </citation>
    <scope>NUCLEOTIDE SEQUENCE [LARGE SCALE GENOMIC DNA]</scope>
</reference>
<protein>
    <submittedName>
        <fullName evidence="2">Uncharacterized protein LOC142170472</fullName>
    </submittedName>
</protein>
<evidence type="ECO:0000313" key="2">
    <source>
        <dbReference type="RefSeq" id="XP_075088488.1"/>
    </source>
</evidence>
<sequence>MDIHPPHDPTVGNRAMVLIPTLRGNSNPTRGILENDHNPTPNVDMFNPTNFIIWNIRGGNNEDFRRNFRDLVDTHRPCMVALLETRMQSHALLLNEFEFSELIEVPTVGQARGMVLLWDHTKVNVHNIVRRNHEIHATIEVRPTNFKWLLSSIYASTSTVDRDVMWNNLKNLVDSHQDTWLVGGNFNDVFSSNDKLGRRALNSRRVFKLWDNINYCNLQDLGYKGSKYTWSNRRFGNNGLIMERLDNVFGNNEWIQCFPNASITHLPKTHSDHNSLLINLIPKKSHLFDKLFRLELYWCKHPHFKAIVSST</sequence>
<proteinExistence type="predicted"/>
<dbReference type="Proteomes" id="UP000790787">
    <property type="component" value="Chromosome 16"/>
</dbReference>
<reference evidence="2" key="2">
    <citation type="submission" date="2025-08" db="UniProtKB">
        <authorList>
            <consortium name="RefSeq"/>
        </authorList>
    </citation>
    <scope>IDENTIFICATION</scope>
    <source>
        <tissue evidence="2">Leaf</tissue>
    </source>
</reference>
<keyword evidence="1" id="KW-1185">Reference proteome</keyword>
<dbReference type="RefSeq" id="XP_075088488.1">
    <property type="nucleotide sequence ID" value="XM_075232387.1"/>
</dbReference>
<accession>A0AC58SU43</accession>
<gene>
    <name evidence="2" type="primary">LOC142170472</name>
</gene>
<evidence type="ECO:0000313" key="1">
    <source>
        <dbReference type="Proteomes" id="UP000790787"/>
    </source>
</evidence>
<organism evidence="1 2">
    <name type="scientific">Nicotiana tabacum</name>
    <name type="common">Common tobacco</name>
    <dbReference type="NCBI Taxonomy" id="4097"/>
    <lineage>
        <taxon>Eukaryota</taxon>
        <taxon>Viridiplantae</taxon>
        <taxon>Streptophyta</taxon>
        <taxon>Embryophyta</taxon>
        <taxon>Tracheophyta</taxon>
        <taxon>Spermatophyta</taxon>
        <taxon>Magnoliopsida</taxon>
        <taxon>eudicotyledons</taxon>
        <taxon>Gunneridae</taxon>
        <taxon>Pentapetalae</taxon>
        <taxon>asterids</taxon>
        <taxon>lamiids</taxon>
        <taxon>Solanales</taxon>
        <taxon>Solanaceae</taxon>
        <taxon>Nicotianoideae</taxon>
        <taxon>Nicotianeae</taxon>
        <taxon>Nicotiana</taxon>
    </lineage>
</organism>